<reference evidence="2" key="1">
    <citation type="submission" date="2020-10" db="EMBL/GenBank/DDBJ databases">
        <title>Chromosome-scale genome assembly of the Allis shad, Alosa alosa.</title>
        <authorList>
            <person name="Margot Z."/>
            <person name="Christophe K."/>
            <person name="Cabau C."/>
            <person name="Louis A."/>
            <person name="Berthelot C."/>
            <person name="Parey E."/>
            <person name="Roest Crollius H."/>
            <person name="Montfort J."/>
            <person name="Robinson-Rechavi M."/>
            <person name="Bucao C."/>
            <person name="Bouchez O."/>
            <person name="Gislard M."/>
            <person name="Lluch J."/>
            <person name="Milhes M."/>
            <person name="Lampietro C."/>
            <person name="Lopez Roques C."/>
            <person name="Donnadieu C."/>
            <person name="Braasch I."/>
            <person name="Desvignes T."/>
            <person name="Postlethwait J."/>
            <person name="Bobe J."/>
            <person name="Guiguen Y."/>
        </authorList>
    </citation>
    <scope>NUCLEOTIDE SEQUENCE</scope>
    <source>
        <strain evidence="2">M-15738</strain>
        <tissue evidence="2">Blood</tissue>
    </source>
</reference>
<organism evidence="2 3">
    <name type="scientific">Alosa alosa</name>
    <name type="common">allis shad</name>
    <dbReference type="NCBI Taxonomy" id="278164"/>
    <lineage>
        <taxon>Eukaryota</taxon>
        <taxon>Metazoa</taxon>
        <taxon>Chordata</taxon>
        <taxon>Craniata</taxon>
        <taxon>Vertebrata</taxon>
        <taxon>Euteleostomi</taxon>
        <taxon>Actinopterygii</taxon>
        <taxon>Neopterygii</taxon>
        <taxon>Teleostei</taxon>
        <taxon>Clupei</taxon>
        <taxon>Clupeiformes</taxon>
        <taxon>Clupeoidei</taxon>
        <taxon>Clupeidae</taxon>
        <taxon>Alosa</taxon>
    </lineage>
</organism>
<evidence type="ECO:0000256" key="1">
    <source>
        <dbReference type="SAM" id="MobiDB-lite"/>
    </source>
</evidence>
<dbReference type="EMBL" id="JADWDJ010000002">
    <property type="protein sequence ID" value="KAG5284268.1"/>
    <property type="molecule type" value="Genomic_DNA"/>
</dbReference>
<sequence>MGLLRGHQWATPETGGCGLDRGEENRAASTAQPLLLRFADEGSLSPNLHCLEGSSTLRPVRREEELGNCSRG</sequence>
<dbReference type="AlphaFoldDB" id="A0AAV6HAE9"/>
<protein>
    <submittedName>
        <fullName evidence="2">Uncharacterized protein</fullName>
    </submittedName>
</protein>
<gene>
    <name evidence="2" type="ORF">AALO_G00024830</name>
</gene>
<proteinExistence type="predicted"/>
<comment type="caution">
    <text evidence="2">The sequence shown here is derived from an EMBL/GenBank/DDBJ whole genome shotgun (WGS) entry which is preliminary data.</text>
</comment>
<dbReference type="Proteomes" id="UP000823561">
    <property type="component" value="Chromosome 2"/>
</dbReference>
<evidence type="ECO:0000313" key="3">
    <source>
        <dbReference type="Proteomes" id="UP000823561"/>
    </source>
</evidence>
<evidence type="ECO:0000313" key="2">
    <source>
        <dbReference type="EMBL" id="KAG5284268.1"/>
    </source>
</evidence>
<accession>A0AAV6HAE9</accession>
<keyword evidence="3" id="KW-1185">Reference proteome</keyword>
<feature type="region of interest" description="Disordered" evidence="1">
    <location>
        <begin position="1"/>
        <end position="28"/>
    </location>
</feature>
<name>A0AAV6HAE9_9TELE</name>